<keyword evidence="8" id="KW-1185">Reference proteome</keyword>
<evidence type="ECO:0000256" key="1">
    <source>
        <dbReference type="ARBA" id="ARBA00004141"/>
    </source>
</evidence>
<organism evidence="7 8">
    <name type="scientific">Planctopirus hydrillae</name>
    <dbReference type="NCBI Taxonomy" id="1841610"/>
    <lineage>
        <taxon>Bacteria</taxon>
        <taxon>Pseudomonadati</taxon>
        <taxon>Planctomycetota</taxon>
        <taxon>Planctomycetia</taxon>
        <taxon>Planctomycetales</taxon>
        <taxon>Planctomycetaceae</taxon>
        <taxon>Planctopirus</taxon>
    </lineage>
</organism>
<evidence type="ECO:0000259" key="6">
    <source>
        <dbReference type="Pfam" id="PF06271"/>
    </source>
</evidence>
<evidence type="ECO:0000313" key="8">
    <source>
        <dbReference type="Proteomes" id="UP000094828"/>
    </source>
</evidence>
<feature type="transmembrane region" description="Helical" evidence="5">
    <location>
        <begin position="220"/>
        <end position="245"/>
    </location>
</feature>
<comment type="caution">
    <text evidence="7">The sequence shown here is derived from an EMBL/GenBank/DDBJ whole genome shotgun (WGS) entry which is preliminary data.</text>
</comment>
<dbReference type="Proteomes" id="UP000094828">
    <property type="component" value="Unassembled WGS sequence"/>
</dbReference>
<reference evidence="7 8" key="1">
    <citation type="submission" date="2016-05" db="EMBL/GenBank/DDBJ databases">
        <title>Genomic and physiological characterization of Planctopirus sp. isolated from fresh water lake.</title>
        <authorList>
            <person name="Subhash Y."/>
            <person name="Ramana C."/>
        </authorList>
    </citation>
    <scope>NUCLEOTIDE SEQUENCE [LARGE SCALE GENOMIC DNA]</scope>
    <source>
        <strain evidence="7 8">JC280</strain>
    </source>
</reference>
<name>A0A1C3E5D5_9PLAN</name>
<proteinExistence type="predicted"/>
<evidence type="ECO:0000256" key="2">
    <source>
        <dbReference type="ARBA" id="ARBA00022692"/>
    </source>
</evidence>
<protein>
    <recommendedName>
        <fullName evidence="6">RDD domain-containing protein</fullName>
    </recommendedName>
</protein>
<accession>A0A1C3E5D5</accession>
<keyword evidence="4 5" id="KW-0472">Membrane</keyword>
<feature type="transmembrane region" description="Helical" evidence="5">
    <location>
        <begin position="266"/>
        <end position="287"/>
    </location>
</feature>
<feature type="transmembrane region" description="Helical" evidence="5">
    <location>
        <begin position="166"/>
        <end position="190"/>
    </location>
</feature>
<dbReference type="AlphaFoldDB" id="A0A1C3E5D5"/>
<dbReference type="Pfam" id="PF06271">
    <property type="entry name" value="RDD"/>
    <property type="match status" value="1"/>
</dbReference>
<dbReference type="GO" id="GO:0016020">
    <property type="term" value="C:membrane"/>
    <property type="evidence" value="ECO:0007669"/>
    <property type="project" value="UniProtKB-SubCell"/>
</dbReference>
<dbReference type="InterPro" id="IPR010432">
    <property type="entry name" value="RDD"/>
</dbReference>
<evidence type="ECO:0000256" key="3">
    <source>
        <dbReference type="ARBA" id="ARBA00022989"/>
    </source>
</evidence>
<comment type="subcellular location">
    <subcellularLocation>
        <location evidence="1">Membrane</location>
        <topology evidence="1">Multi-pass membrane protein</topology>
    </subcellularLocation>
</comment>
<feature type="domain" description="RDD" evidence="6">
    <location>
        <begin position="213"/>
        <end position="354"/>
    </location>
</feature>
<sequence length="365" mass="40894">MSAIEKSSNLHIVIEYEGGVWHRRLPEGVSLILTRGIDQRSPEEKRNDPLSSQIPWNEVRSCEKTVDLLEFSIQGDECRLFVHDRHNARVLLYRNRNDKWSTSPVTFTYSELRFRGDNSIGVATEQDGKVSTIITRDSWGDLWLTHVVDGVKSDAVKIERLSNQPLVAMLFAMPAKALVTVIAMLVFYAWGVNFLVSRGCHTTLRLANTTVTLASIHSRVAAGVVDFVIICLPLFILSIYCFVTADIHTALDRLQENSHVWILNQFLWMFFYSGVYLSSAIMLLIVVEGKYGWTPGKHLFGLVTLSTTLRPCGFILSLVRTAALPIDALGFGAVCILTMASNEKCQRVGDLISGVVVVRRCFGRK</sequence>
<evidence type="ECO:0000313" key="7">
    <source>
        <dbReference type="EMBL" id="ODA28458.1"/>
    </source>
</evidence>
<keyword evidence="2 5" id="KW-0812">Transmembrane</keyword>
<keyword evidence="3 5" id="KW-1133">Transmembrane helix</keyword>
<dbReference type="EMBL" id="LYDR01000152">
    <property type="protein sequence ID" value="ODA28458.1"/>
    <property type="molecule type" value="Genomic_DNA"/>
</dbReference>
<evidence type="ECO:0000256" key="5">
    <source>
        <dbReference type="SAM" id="Phobius"/>
    </source>
</evidence>
<gene>
    <name evidence="7" type="ORF">A6X21_12110</name>
</gene>
<evidence type="ECO:0000256" key="4">
    <source>
        <dbReference type="ARBA" id="ARBA00023136"/>
    </source>
</evidence>